<sequence>MSGLIAACERSGSAFAGTPKRAEPRLFIFLRYKDAESANNSAEAAIKAVRQRCREQLKTPDGMMIFGALLTCL</sequence>
<dbReference type="EnsemblBacteria" id="ABK77260">
    <property type="protein sequence ID" value="ABK77260"/>
    <property type="gene ID" value="CENSYa_0627"/>
</dbReference>
<evidence type="ECO:0000313" key="2">
    <source>
        <dbReference type="Proteomes" id="UP000000758"/>
    </source>
</evidence>
<dbReference type="Proteomes" id="UP000000758">
    <property type="component" value="Chromosome"/>
</dbReference>
<name>A0RV93_CENSY</name>
<proteinExistence type="predicted"/>
<protein>
    <recommendedName>
        <fullName evidence="3">Transposase</fullName>
    </recommendedName>
</protein>
<dbReference type="AlphaFoldDB" id="A0RV93"/>
<accession>A0RV93</accession>
<reference evidence="1 2" key="1">
    <citation type="journal article" date="2006" name="Proc. Natl. Acad. Sci. U.S.A.">
        <title>Genomic analysis of the uncultivated marine crenarchaeote Cenarchaeum symbiosum.</title>
        <authorList>
            <person name="Hallam S.J."/>
            <person name="Konstantinidis K.T."/>
            <person name="Putnam N."/>
            <person name="Schleper C."/>
            <person name="Watanabe Y."/>
            <person name="Sugahara J."/>
            <person name="Preston C."/>
            <person name="de la Torre J."/>
            <person name="Richardson P.M."/>
            <person name="DeLong E.F."/>
        </authorList>
    </citation>
    <scope>NUCLEOTIDE SEQUENCE [LARGE SCALE GENOMIC DNA]</scope>
    <source>
        <strain evidence="2">A</strain>
    </source>
</reference>
<dbReference type="HOGENOM" id="CLU_2695552_0_0_2"/>
<dbReference type="EMBL" id="DP000238">
    <property type="protein sequence ID" value="ABK77260.1"/>
    <property type="molecule type" value="Genomic_DNA"/>
</dbReference>
<gene>
    <name evidence="1" type="ordered locus">CENSYa_0627</name>
</gene>
<dbReference type="STRING" id="414004.CENSYa_0627"/>
<evidence type="ECO:0008006" key="3">
    <source>
        <dbReference type="Google" id="ProtNLM"/>
    </source>
</evidence>
<organism evidence="1 2">
    <name type="scientific">Cenarchaeum symbiosum (strain A)</name>
    <dbReference type="NCBI Taxonomy" id="414004"/>
    <lineage>
        <taxon>Archaea</taxon>
        <taxon>Nitrososphaerota</taxon>
        <taxon>Candidatus Cenarchaeales</taxon>
        <taxon>Candidatus Cenarchaeaceae</taxon>
        <taxon>Candidatus Cenarchaeum</taxon>
    </lineage>
</organism>
<dbReference type="KEGG" id="csy:CENSYa_0627"/>
<keyword evidence="2" id="KW-1185">Reference proteome</keyword>
<evidence type="ECO:0000313" key="1">
    <source>
        <dbReference type="EMBL" id="ABK77260.1"/>
    </source>
</evidence>